<keyword evidence="1" id="KW-1185">Reference proteome</keyword>
<dbReference type="Proteomes" id="UP000887564">
    <property type="component" value="Unplaced"/>
</dbReference>
<organism evidence="1 2">
    <name type="scientific">Parascaris equorum</name>
    <name type="common">Equine roundworm</name>
    <dbReference type="NCBI Taxonomy" id="6256"/>
    <lineage>
        <taxon>Eukaryota</taxon>
        <taxon>Metazoa</taxon>
        <taxon>Ecdysozoa</taxon>
        <taxon>Nematoda</taxon>
        <taxon>Chromadorea</taxon>
        <taxon>Rhabditida</taxon>
        <taxon>Spirurina</taxon>
        <taxon>Ascaridomorpha</taxon>
        <taxon>Ascaridoidea</taxon>
        <taxon>Ascarididae</taxon>
        <taxon>Parascaris</taxon>
    </lineage>
</organism>
<name>A0A914RCV7_PAREQ</name>
<evidence type="ECO:0000313" key="2">
    <source>
        <dbReference type="WBParaSite" id="PEQ_0000256501-mRNA-1"/>
    </source>
</evidence>
<protein>
    <submittedName>
        <fullName evidence="2">Uncharacterized protein</fullName>
    </submittedName>
</protein>
<dbReference type="WBParaSite" id="PEQ_0000256501-mRNA-1">
    <property type="protein sequence ID" value="PEQ_0000256501-mRNA-1"/>
    <property type="gene ID" value="PEQ_0000256501"/>
</dbReference>
<accession>A0A914RCV7</accession>
<proteinExistence type="predicted"/>
<reference evidence="2" key="1">
    <citation type="submission" date="2022-11" db="UniProtKB">
        <authorList>
            <consortium name="WormBaseParasite"/>
        </authorList>
    </citation>
    <scope>IDENTIFICATION</scope>
</reference>
<sequence>MEVDDDDLKDTLLVHLMKLDRALWKGEKEFFLCRTRKRMLMRDRGAGNTIVFGSKMSDGMGKSTMIAGAFRAFAVEKQLECYATPKERTDQCSELI</sequence>
<evidence type="ECO:0000313" key="1">
    <source>
        <dbReference type="Proteomes" id="UP000887564"/>
    </source>
</evidence>
<dbReference type="AlphaFoldDB" id="A0A914RCV7"/>